<dbReference type="RefSeq" id="WP_059480213.1">
    <property type="nucleotide sequence ID" value="NZ_LPBC01000047.1"/>
</dbReference>
<comment type="caution">
    <text evidence="2">The sequence shown here is derived from an EMBL/GenBank/DDBJ whole genome shotgun (WGS) entry which is preliminary data.</text>
</comment>
<feature type="compositionally biased region" description="Basic residues" evidence="1">
    <location>
        <begin position="104"/>
        <end position="116"/>
    </location>
</feature>
<proteinExistence type="predicted"/>
<dbReference type="Proteomes" id="UP000060630">
    <property type="component" value="Unassembled WGS sequence"/>
</dbReference>
<organism evidence="2 3">
    <name type="scientific">Burkholderia ubonensis</name>
    <dbReference type="NCBI Taxonomy" id="101571"/>
    <lineage>
        <taxon>Bacteria</taxon>
        <taxon>Pseudomonadati</taxon>
        <taxon>Pseudomonadota</taxon>
        <taxon>Betaproteobacteria</taxon>
        <taxon>Burkholderiales</taxon>
        <taxon>Burkholderiaceae</taxon>
        <taxon>Burkholderia</taxon>
        <taxon>Burkholderia cepacia complex</taxon>
    </lineage>
</organism>
<evidence type="ECO:0000256" key="1">
    <source>
        <dbReference type="SAM" id="MobiDB-lite"/>
    </source>
</evidence>
<evidence type="ECO:0000313" key="3">
    <source>
        <dbReference type="Proteomes" id="UP000060630"/>
    </source>
</evidence>
<dbReference type="EMBL" id="LPHD01000145">
    <property type="protein sequence ID" value="KWA78400.1"/>
    <property type="molecule type" value="Genomic_DNA"/>
</dbReference>
<reference evidence="2 3" key="1">
    <citation type="submission" date="2015-11" db="EMBL/GenBank/DDBJ databases">
        <title>Expanding the genomic diversity of Burkholderia species for the development of highly accurate diagnostics.</title>
        <authorList>
            <person name="Sahl J."/>
            <person name="Keim P."/>
            <person name="Wagner D."/>
        </authorList>
    </citation>
    <scope>NUCLEOTIDE SEQUENCE [LARGE SCALE GENOMIC DNA]</scope>
    <source>
        <strain evidence="2 3">MSMB2087WGS</strain>
    </source>
</reference>
<gene>
    <name evidence="2" type="ORF">WL29_01285</name>
</gene>
<protein>
    <submittedName>
        <fullName evidence="2">Uncharacterized protein</fullName>
    </submittedName>
</protein>
<name>A0A105G0Y7_9BURK</name>
<feature type="region of interest" description="Disordered" evidence="1">
    <location>
        <begin position="99"/>
        <end position="126"/>
    </location>
</feature>
<dbReference type="AlphaFoldDB" id="A0A105G0Y7"/>
<sequence length="126" mass="13518">MARTNVKGVRDSAVRDTIAEAWPLKRETELRSIATGQGSKTHTVGDVLANIAKSVLGMRGRTDIAAEKTVKQEANREFLVESVKHTYAGRSWETSVELNAGNKGKAKSGHGKKPGKKINLVVPAPG</sequence>
<accession>A0A105G0Y7</accession>
<evidence type="ECO:0000313" key="2">
    <source>
        <dbReference type="EMBL" id="KWA78400.1"/>
    </source>
</evidence>